<reference evidence="2" key="1">
    <citation type="submission" date="2024-03" db="EMBL/GenBank/DDBJ databases">
        <title>WGS assembly of Saponaria officinalis var. Norfolk2.</title>
        <authorList>
            <person name="Jenkins J."/>
            <person name="Shu S."/>
            <person name="Grimwood J."/>
            <person name="Barry K."/>
            <person name="Goodstein D."/>
            <person name="Schmutz J."/>
            <person name="Leebens-Mack J."/>
            <person name="Osbourn A."/>
        </authorList>
    </citation>
    <scope>NUCLEOTIDE SEQUENCE [LARGE SCALE GENOMIC DNA]</scope>
    <source>
        <strain evidence="2">JIC</strain>
    </source>
</reference>
<proteinExistence type="predicted"/>
<feature type="compositionally biased region" description="Acidic residues" evidence="1">
    <location>
        <begin position="211"/>
        <end position="228"/>
    </location>
</feature>
<evidence type="ECO:0000313" key="3">
    <source>
        <dbReference type="Proteomes" id="UP001443914"/>
    </source>
</evidence>
<evidence type="ECO:0000256" key="1">
    <source>
        <dbReference type="SAM" id="MobiDB-lite"/>
    </source>
</evidence>
<accession>A0AAW1HNG8</accession>
<sequence>MASEIHGDISQDSYISDRSLCSSMLAEIPTSSVIHPKNTMEFLSMTANNLETTAGFFLTDEQFSDMLHEFCDSFESAQFGSILSEIQTSSVIHPKKIMEFLSMAANNLGTTVDFFLTDERFTDMLHKLCMVNLHPFGIHSFSRDSFESAQFGSILSGTKREHYRSQPGYRVPQGNGNAANIAEGDNPDNNLAVNGNQNGAEGGNEGADNASDGDGDGADNAADGDGDGAEGGNGGGVPRRLTIYRYQFMAVDMSINLMDPIPTNINPSNCQSWNDLAENILLVWRHRDVVNLNYPVDHVTPPTCWPRAFTIFGNRSDDNRFQSYDWRNELHWEHARTSMDCVLAIEIVNGRPDIGVDRLDELGRGPIFTYIYRLQLQQMQIDLASISNLHPANDFQSWDNLAQHIFERYLSVHNLNNVGNPNFIDTFDCWPRAVTLFGTWVRDIFHTITWQTSNFEDIRNRLNLVMVIEYP</sequence>
<protein>
    <submittedName>
        <fullName evidence="2">Uncharacterized protein</fullName>
    </submittedName>
</protein>
<feature type="region of interest" description="Disordered" evidence="1">
    <location>
        <begin position="162"/>
        <end position="236"/>
    </location>
</feature>
<keyword evidence="3" id="KW-1185">Reference proteome</keyword>
<dbReference type="AlphaFoldDB" id="A0AAW1HNG8"/>
<evidence type="ECO:0000313" key="2">
    <source>
        <dbReference type="EMBL" id="KAK9678013.1"/>
    </source>
</evidence>
<gene>
    <name evidence="2" type="ORF">RND81_11G181800</name>
</gene>
<dbReference type="EMBL" id="JBDFQZ010000011">
    <property type="protein sequence ID" value="KAK9678013.1"/>
    <property type="molecule type" value="Genomic_DNA"/>
</dbReference>
<name>A0AAW1HNG8_SAPOF</name>
<comment type="caution">
    <text evidence="2">The sequence shown here is derived from an EMBL/GenBank/DDBJ whole genome shotgun (WGS) entry which is preliminary data.</text>
</comment>
<dbReference type="Proteomes" id="UP001443914">
    <property type="component" value="Unassembled WGS sequence"/>
</dbReference>
<organism evidence="2 3">
    <name type="scientific">Saponaria officinalis</name>
    <name type="common">Common soapwort</name>
    <name type="synonym">Lychnis saponaria</name>
    <dbReference type="NCBI Taxonomy" id="3572"/>
    <lineage>
        <taxon>Eukaryota</taxon>
        <taxon>Viridiplantae</taxon>
        <taxon>Streptophyta</taxon>
        <taxon>Embryophyta</taxon>
        <taxon>Tracheophyta</taxon>
        <taxon>Spermatophyta</taxon>
        <taxon>Magnoliopsida</taxon>
        <taxon>eudicotyledons</taxon>
        <taxon>Gunneridae</taxon>
        <taxon>Pentapetalae</taxon>
        <taxon>Caryophyllales</taxon>
        <taxon>Caryophyllaceae</taxon>
        <taxon>Caryophylleae</taxon>
        <taxon>Saponaria</taxon>
    </lineage>
</organism>